<evidence type="ECO:0000259" key="1">
    <source>
        <dbReference type="Pfam" id="PF22707"/>
    </source>
</evidence>
<reference evidence="2 3" key="1">
    <citation type="journal article" date="2018" name="Int. J. Syst. Evol. Microbiol.">
        <title>Planococcus salinus sp. nov., a moderately halophilic bacterium isolated from a saline-alkali soil.</title>
        <authorList>
            <person name="Gan L."/>
        </authorList>
    </citation>
    <scope>NUCLEOTIDE SEQUENCE [LARGE SCALE GENOMIC DNA]</scope>
    <source>
        <strain evidence="2 3">LCB217</strain>
    </source>
</reference>
<protein>
    <recommendedName>
        <fullName evidence="1">TOTE conflict systems S1/CSD-like domain-containing protein</fullName>
    </recommendedName>
</protein>
<dbReference type="Pfam" id="PF22707">
    <property type="entry name" value="S1CSD-TOTE-2"/>
    <property type="match status" value="1"/>
</dbReference>
<dbReference type="EMBL" id="RIAX01000005">
    <property type="protein sequence ID" value="RNF39599.1"/>
    <property type="molecule type" value="Genomic_DNA"/>
</dbReference>
<dbReference type="InterPro" id="IPR054427">
    <property type="entry name" value="S1CSD-TOTE-2"/>
</dbReference>
<dbReference type="RefSeq" id="WP_123165299.1">
    <property type="nucleotide sequence ID" value="NZ_RIAX01000005.1"/>
</dbReference>
<dbReference type="AlphaFoldDB" id="A0A3M8P7D6"/>
<dbReference type="InterPro" id="IPR054283">
    <property type="entry name" value="DUF7017"/>
</dbReference>
<accession>A0A3M8P7D6</accession>
<feature type="domain" description="TOTE conflict systems S1/CSD-like" evidence="1">
    <location>
        <begin position="529"/>
        <end position="589"/>
    </location>
</feature>
<organism evidence="2 3">
    <name type="scientific">Planococcus salinus</name>
    <dbReference type="NCBI Taxonomy" id="1848460"/>
    <lineage>
        <taxon>Bacteria</taxon>
        <taxon>Bacillati</taxon>
        <taxon>Bacillota</taxon>
        <taxon>Bacilli</taxon>
        <taxon>Bacillales</taxon>
        <taxon>Caryophanaceae</taxon>
        <taxon>Planococcus</taxon>
    </lineage>
</organism>
<dbReference type="Pfam" id="PF22860">
    <property type="entry name" value="DUF7017"/>
    <property type="match status" value="1"/>
</dbReference>
<keyword evidence="3" id="KW-1185">Reference proteome</keyword>
<evidence type="ECO:0000313" key="3">
    <source>
        <dbReference type="Proteomes" id="UP000275473"/>
    </source>
</evidence>
<dbReference type="Proteomes" id="UP000275473">
    <property type="component" value="Unassembled WGS sequence"/>
</dbReference>
<evidence type="ECO:0000313" key="2">
    <source>
        <dbReference type="EMBL" id="RNF39599.1"/>
    </source>
</evidence>
<comment type="caution">
    <text evidence="2">The sequence shown here is derived from an EMBL/GenBank/DDBJ whole genome shotgun (WGS) entry which is preliminary data.</text>
</comment>
<gene>
    <name evidence="2" type="ORF">EEX84_08995</name>
</gene>
<name>A0A3M8P7D6_9BACL</name>
<proteinExistence type="predicted"/>
<dbReference type="OrthoDB" id="6196244at2"/>
<sequence>MYTKKNLNNDLYQICTKFYVKYKLLSDFLYHRIDQDEFVEMLEDTGKEDTEIDEILIETEKLFKKVHENGGELDLDPIEQAKKLRAKGESAKALNTIVPYLKENTSDKDAILTFGWIMYDFLKEAEKEIEDYIKRLTYFNDHAAIPYDTLSGDKYIRTLTDSYLWSIRRVIVQGEGFADKVLPQLLRFIGRKSIFIENRNLNVTSKPSASRFLIKEFLGRLNGTSYLEFMDTIGFDWFAKEDFQKTIFKNDEGEEIEIRPLAEEVLSSYAKKLISLDTAVTTEQRINLFIEVLDLQIQKNPSFDWLPYHKVKLLMKVNRREEAFETLIPFARTKNREFWIWGLISELVNDDKERFYCLCAGLLCKSKPEMTVGLQEKIVPILVEKRMFSNAKFELDKLISNRMATKGKIPQQLERWKEESWYSETKAVKSRENLKEFAKKAENILYQTLPFTDIFVTYNNEAKNVIHFAYFSPTLKEGYFYAGAFENSNDWEADKVLKVKMLADEKREGLFNVYDISLGNKEFSLNFIKNSKGYVNKFDIKPFAFVNDIFISPKLVEQNQLKNYDQIEYICKRRFNRKKNTWGWAVEEIVSIIRDEDLG</sequence>